<protein>
    <recommendedName>
        <fullName evidence="1">Aminoglycoside phosphotransferase domain-containing protein</fullName>
    </recommendedName>
</protein>
<dbReference type="PANTHER" id="PTHR21310:SF15">
    <property type="entry name" value="AMINOGLYCOSIDE PHOSPHOTRANSFERASE DOMAIN-CONTAINING PROTEIN"/>
    <property type="match status" value="1"/>
</dbReference>
<evidence type="ECO:0000313" key="2">
    <source>
        <dbReference type="EMBL" id="KYK57434.1"/>
    </source>
</evidence>
<proteinExistence type="predicted"/>
<dbReference type="Gene3D" id="3.90.1200.10">
    <property type="match status" value="1"/>
</dbReference>
<dbReference type="Proteomes" id="UP000076580">
    <property type="component" value="Chromosome 02"/>
</dbReference>
<dbReference type="InterPro" id="IPR051678">
    <property type="entry name" value="AGP_Transferase"/>
</dbReference>
<reference evidence="2 3" key="1">
    <citation type="journal article" date="2016" name="Sci. Rep.">
        <title>Insights into Adaptations to a Near-Obligate Nematode Endoparasitic Lifestyle from the Finished Genome of Drechmeria coniospora.</title>
        <authorList>
            <person name="Zhang L."/>
            <person name="Zhou Z."/>
            <person name="Guo Q."/>
            <person name="Fokkens L."/>
            <person name="Miskei M."/>
            <person name="Pocsi I."/>
            <person name="Zhang W."/>
            <person name="Chen M."/>
            <person name="Wang L."/>
            <person name="Sun Y."/>
            <person name="Donzelli B.G."/>
            <person name="Gibson D.M."/>
            <person name="Nelson D.R."/>
            <person name="Luo J.G."/>
            <person name="Rep M."/>
            <person name="Liu H."/>
            <person name="Yang S."/>
            <person name="Wang J."/>
            <person name="Krasnoff S.B."/>
            <person name="Xu Y."/>
            <person name="Molnar I."/>
            <person name="Lin M."/>
        </authorList>
    </citation>
    <scope>NUCLEOTIDE SEQUENCE [LARGE SCALE GENOMIC DNA]</scope>
    <source>
        <strain evidence="2 3">ARSEF 6962</strain>
    </source>
</reference>
<organism evidence="2 3">
    <name type="scientific">Drechmeria coniospora</name>
    <name type="common">Nematophagous fungus</name>
    <name type="synonym">Meria coniospora</name>
    <dbReference type="NCBI Taxonomy" id="98403"/>
    <lineage>
        <taxon>Eukaryota</taxon>
        <taxon>Fungi</taxon>
        <taxon>Dikarya</taxon>
        <taxon>Ascomycota</taxon>
        <taxon>Pezizomycotina</taxon>
        <taxon>Sordariomycetes</taxon>
        <taxon>Hypocreomycetidae</taxon>
        <taxon>Hypocreales</taxon>
        <taxon>Ophiocordycipitaceae</taxon>
        <taxon>Drechmeria</taxon>
    </lineage>
</organism>
<keyword evidence="3" id="KW-1185">Reference proteome</keyword>
<gene>
    <name evidence="2" type="ORF">DCS_04443</name>
</gene>
<dbReference type="CDD" id="cd05120">
    <property type="entry name" value="APH_ChoK_like"/>
    <property type="match status" value="1"/>
</dbReference>
<dbReference type="EMBL" id="LAYC01000002">
    <property type="protein sequence ID" value="KYK57434.1"/>
    <property type="molecule type" value="Genomic_DNA"/>
</dbReference>
<comment type="caution">
    <text evidence="2">The sequence shown here is derived from an EMBL/GenBank/DDBJ whole genome shotgun (WGS) entry which is preliminary data.</text>
</comment>
<feature type="domain" description="Aminoglycoside phosphotransferase" evidence="1">
    <location>
        <begin position="156"/>
        <end position="203"/>
    </location>
</feature>
<evidence type="ECO:0000313" key="3">
    <source>
        <dbReference type="Proteomes" id="UP000076580"/>
    </source>
</evidence>
<dbReference type="InParanoid" id="A0A151GK04"/>
<evidence type="ECO:0000259" key="1">
    <source>
        <dbReference type="Pfam" id="PF01636"/>
    </source>
</evidence>
<dbReference type="Pfam" id="PF01636">
    <property type="entry name" value="APH"/>
    <property type="match status" value="1"/>
</dbReference>
<name>A0A151GK04_DRECN</name>
<dbReference type="AlphaFoldDB" id="A0A151GK04"/>
<dbReference type="InterPro" id="IPR002575">
    <property type="entry name" value="Aminoglycoside_PTrfase"/>
</dbReference>
<dbReference type="RefSeq" id="XP_040656786.1">
    <property type="nucleotide sequence ID" value="XM_040801753.1"/>
</dbReference>
<dbReference type="SUPFAM" id="SSF56112">
    <property type="entry name" value="Protein kinase-like (PK-like)"/>
    <property type="match status" value="1"/>
</dbReference>
<dbReference type="InterPro" id="IPR011009">
    <property type="entry name" value="Kinase-like_dom_sf"/>
</dbReference>
<dbReference type="GeneID" id="63717086"/>
<dbReference type="PANTHER" id="PTHR21310">
    <property type="entry name" value="AMINOGLYCOSIDE PHOSPHOTRANSFERASE-RELATED-RELATED"/>
    <property type="match status" value="1"/>
</dbReference>
<dbReference type="STRING" id="98403.A0A151GK04"/>
<sequence length="235" mass="26841">MAPPTNQELQAKREEHCIAITPERKYYRFGQTWIKRTLRPTEWQKHNGYMHVPLFNTERVLNEGACIQYLAENTKIPLPKLLACFEDDGAAYLITEYVEGVGMNELDTAQREVVAKEVQAHMQSLKALSSNVWGGPGGVVLPPYRIMRNSNGRPWRMRPRETHDLVFCHNDLSANNVIVNPETLAIVAIIDWEYAGFYPPEFESSFFRRLGKSIALAGEVDDVKVLTTIMSKEKM</sequence>
<accession>A0A151GK04</accession>